<proteinExistence type="predicted"/>
<dbReference type="KEGG" id="spue:AB5L97_09355"/>
<sequence length="306" mass="34198">MNADEHLNSLLGRPFSANEARAHGLNPVDLRLEDIRQVSRGVFVPGSAPPGLEDLVRAHLAVNPEAWASHRTAGAILGLWLPRWIEDHSAIHLSKPSHLPRVRRPGVVGHRVRILEGELEAREGLRLTSPGRTWLDLGHELTPVALVALGDQLIRVPRPEFEGRGEPYETKASLARLLRAHPKVKGVGKCKEALADMRVGSDSVPESLLRMCLIAHGFPEPELQIRLDPTDPRSPSIDIGYPMSRIGIHYEGGHHLEPDQQHIDLWRDTAFRRVGWDLIYATVDDLHDDFARVRHELRILLSDKAA</sequence>
<evidence type="ECO:0000313" key="1">
    <source>
        <dbReference type="EMBL" id="XDP47157.1"/>
    </source>
</evidence>
<gene>
    <name evidence="1" type="ORF">AB5L97_09355</name>
</gene>
<protein>
    <recommendedName>
        <fullName evidence="2">Very-short-patch-repair endonuclease</fullName>
    </recommendedName>
</protein>
<name>A0AB39LAP4_9MICC</name>
<organism evidence="1">
    <name type="scientific">Sinomonas puerhi</name>
    <dbReference type="NCBI Taxonomy" id="3238584"/>
    <lineage>
        <taxon>Bacteria</taxon>
        <taxon>Bacillati</taxon>
        <taxon>Actinomycetota</taxon>
        <taxon>Actinomycetes</taxon>
        <taxon>Micrococcales</taxon>
        <taxon>Micrococcaceae</taxon>
        <taxon>Sinomonas</taxon>
    </lineage>
</organism>
<evidence type="ECO:0008006" key="2">
    <source>
        <dbReference type="Google" id="ProtNLM"/>
    </source>
</evidence>
<dbReference type="EMBL" id="CP163302">
    <property type="protein sequence ID" value="XDP47157.1"/>
    <property type="molecule type" value="Genomic_DNA"/>
</dbReference>
<accession>A0AB39LAP4</accession>
<reference evidence="1" key="1">
    <citation type="submission" date="2024-07" db="EMBL/GenBank/DDBJ databases">
        <authorList>
            <person name="fu j."/>
        </authorList>
    </citation>
    <scope>NUCLEOTIDE SEQUENCE</scope>
    <source>
        <strain evidence="1">P10A9</strain>
    </source>
</reference>
<dbReference type="AlphaFoldDB" id="A0AB39LAP4"/>
<dbReference type="RefSeq" id="WP_369047284.1">
    <property type="nucleotide sequence ID" value="NZ_CP163302.1"/>
</dbReference>